<evidence type="ECO:0000256" key="4">
    <source>
        <dbReference type="ARBA" id="ARBA00012146"/>
    </source>
</evidence>
<organism evidence="12 13">
    <name type="scientific">Plasticicumulans acidivorans</name>
    <dbReference type="NCBI Taxonomy" id="886464"/>
    <lineage>
        <taxon>Bacteria</taxon>
        <taxon>Pseudomonadati</taxon>
        <taxon>Pseudomonadota</taxon>
        <taxon>Gammaproteobacteria</taxon>
        <taxon>Candidatus Competibacteraceae</taxon>
        <taxon>Plasticicumulans</taxon>
    </lineage>
</organism>
<dbReference type="EC" id="3.6.1.1" evidence="4"/>
<dbReference type="GO" id="GO:0005829">
    <property type="term" value="C:cytosol"/>
    <property type="evidence" value="ECO:0007669"/>
    <property type="project" value="TreeGrafter"/>
</dbReference>
<keyword evidence="13" id="KW-1185">Reference proteome</keyword>
<dbReference type="GO" id="GO:0004427">
    <property type="term" value="F:inorganic diphosphate phosphatase activity"/>
    <property type="evidence" value="ECO:0007669"/>
    <property type="project" value="UniProtKB-EC"/>
</dbReference>
<accession>A0A317MSL7</accession>
<comment type="catalytic activity">
    <reaction evidence="11">
        <text>diphosphate + H2O = 2 phosphate + H(+)</text>
        <dbReference type="Rhea" id="RHEA:24576"/>
        <dbReference type="ChEBI" id="CHEBI:15377"/>
        <dbReference type="ChEBI" id="CHEBI:15378"/>
        <dbReference type="ChEBI" id="CHEBI:33019"/>
        <dbReference type="ChEBI" id="CHEBI:43474"/>
        <dbReference type="EC" id="3.6.1.1"/>
    </reaction>
</comment>
<dbReference type="NCBIfam" id="TIGR01549">
    <property type="entry name" value="HAD-SF-IA-v1"/>
    <property type="match status" value="1"/>
</dbReference>
<sequence length="251" mass="26882">MPRGVLIDLSGVIYDGACALPGAVESLQALQASGLPWLCITNTTRQRRRDIARDLQALGFAIPEAHILSAVDATHQWLATRQRRPSLLVHPAVVAEFLDLDRRDPDTVVLGDAADGFSYRALNRAFRLLLQGAELVTMGDNRYFRDLDQGLSLDIGPFRALLEHASGVSATVIGKPAPTFFTTACERLGLDAKDVLVIGDDAEHDIAAGMAIGLQGCLVRTGKYRPGDEARCPGAQVVADFSAAVAPLLRG</sequence>
<evidence type="ECO:0000256" key="5">
    <source>
        <dbReference type="ARBA" id="ARBA00022490"/>
    </source>
</evidence>
<evidence type="ECO:0000256" key="9">
    <source>
        <dbReference type="ARBA" id="ARBA00037258"/>
    </source>
</evidence>
<proteinExistence type="inferred from homology"/>
<dbReference type="Proteomes" id="UP000246569">
    <property type="component" value="Unassembled WGS sequence"/>
</dbReference>
<evidence type="ECO:0000256" key="10">
    <source>
        <dbReference type="ARBA" id="ARBA00039357"/>
    </source>
</evidence>
<dbReference type="InterPro" id="IPR006357">
    <property type="entry name" value="HAD-SF_hydro_IIA"/>
</dbReference>
<dbReference type="Pfam" id="PF13344">
    <property type="entry name" value="Hydrolase_6"/>
    <property type="match status" value="1"/>
</dbReference>
<comment type="similarity">
    <text evidence="3">Belongs to the HAD-like hydrolase superfamily.</text>
</comment>
<dbReference type="AlphaFoldDB" id="A0A317MSL7"/>
<evidence type="ECO:0000256" key="6">
    <source>
        <dbReference type="ARBA" id="ARBA00022723"/>
    </source>
</evidence>
<dbReference type="Pfam" id="PF13242">
    <property type="entry name" value="Hydrolase_like"/>
    <property type="match status" value="1"/>
</dbReference>
<comment type="subcellular location">
    <subcellularLocation>
        <location evidence="2">Cytoplasm</location>
    </subcellularLocation>
</comment>
<dbReference type="Gene3D" id="3.40.50.1000">
    <property type="entry name" value="HAD superfamily/HAD-like"/>
    <property type="match status" value="2"/>
</dbReference>
<evidence type="ECO:0000313" key="12">
    <source>
        <dbReference type="EMBL" id="PWV60134.1"/>
    </source>
</evidence>
<dbReference type="OrthoDB" id="148966at2"/>
<keyword evidence="7 12" id="KW-0378">Hydrolase</keyword>
<dbReference type="PANTHER" id="PTHR19288">
    <property type="entry name" value="4-NITROPHENYLPHOSPHATASE-RELATED"/>
    <property type="match status" value="1"/>
</dbReference>
<evidence type="ECO:0000256" key="7">
    <source>
        <dbReference type="ARBA" id="ARBA00022801"/>
    </source>
</evidence>
<evidence type="ECO:0000256" key="8">
    <source>
        <dbReference type="ARBA" id="ARBA00022842"/>
    </source>
</evidence>
<evidence type="ECO:0000256" key="2">
    <source>
        <dbReference type="ARBA" id="ARBA00004496"/>
    </source>
</evidence>
<dbReference type="GO" id="GO:0046872">
    <property type="term" value="F:metal ion binding"/>
    <property type="evidence" value="ECO:0007669"/>
    <property type="project" value="UniProtKB-KW"/>
</dbReference>
<dbReference type="InterPro" id="IPR036412">
    <property type="entry name" value="HAD-like_sf"/>
</dbReference>
<evidence type="ECO:0000313" key="13">
    <source>
        <dbReference type="Proteomes" id="UP000246569"/>
    </source>
</evidence>
<evidence type="ECO:0000256" key="1">
    <source>
        <dbReference type="ARBA" id="ARBA00001946"/>
    </source>
</evidence>
<comment type="function">
    <text evidence="9">Phosphatase that hydrolyzes imidodiphosphate, 3-phosphohistidine and 6-phospholysine. Has broad substrate specificity and can also hydrolyze inorganic diphosphate, but with lower efficiency.</text>
</comment>
<comment type="caution">
    <text evidence="12">The sequence shown here is derived from an EMBL/GenBank/DDBJ whole genome shotgun (WGS) entry which is preliminary data.</text>
</comment>
<protein>
    <recommendedName>
        <fullName evidence="10">Phospholysine phosphohistidine inorganic pyrophosphate phosphatase</fullName>
        <ecNumber evidence="4">3.6.1.1</ecNumber>
    </recommendedName>
</protein>
<dbReference type="RefSeq" id="WP_110019243.1">
    <property type="nucleotide sequence ID" value="NZ_QGTJ01000008.1"/>
</dbReference>
<evidence type="ECO:0000256" key="11">
    <source>
        <dbReference type="ARBA" id="ARBA00047820"/>
    </source>
</evidence>
<dbReference type="InterPro" id="IPR006355">
    <property type="entry name" value="LHPP/HDHD2"/>
</dbReference>
<evidence type="ECO:0000256" key="3">
    <source>
        <dbReference type="ARBA" id="ARBA00007958"/>
    </source>
</evidence>
<dbReference type="InterPro" id="IPR006439">
    <property type="entry name" value="HAD-SF_hydro_IA"/>
</dbReference>
<keyword evidence="5" id="KW-0963">Cytoplasm</keyword>
<reference evidence="12 13" key="1">
    <citation type="submission" date="2018-05" db="EMBL/GenBank/DDBJ databases">
        <title>Genomic Encyclopedia of Type Strains, Phase IV (KMG-IV): sequencing the most valuable type-strain genomes for metagenomic binning, comparative biology and taxonomic classification.</title>
        <authorList>
            <person name="Goeker M."/>
        </authorList>
    </citation>
    <scope>NUCLEOTIDE SEQUENCE [LARGE SCALE GENOMIC DNA]</scope>
    <source>
        <strain evidence="12 13">DSM 23606</strain>
    </source>
</reference>
<comment type="cofactor">
    <cofactor evidence="1">
        <name>Mg(2+)</name>
        <dbReference type="ChEBI" id="CHEBI:18420"/>
    </cofactor>
</comment>
<dbReference type="NCBIfam" id="TIGR01458">
    <property type="entry name" value="HAD-SF-IIA-hyp3"/>
    <property type="match status" value="1"/>
</dbReference>
<dbReference type="GO" id="GO:0016791">
    <property type="term" value="F:phosphatase activity"/>
    <property type="evidence" value="ECO:0007669"/>
    <property type="project" value="InterPro"/>
</dbReference>
<name>A0A317MSL7_9GAMM</name>
<dbReference type="NCBIfam" id="TIGR01460">
    <property type="entry name" value="HAD-SF-IIA"/>
    <property type="match status" value="1"/>
</dbReference>
<dbReference type="SUPFAM" id="SSF56784">
    <property type="entry name" value="HAD-like"/>
    <property type="match status" value="1"/>
</dbReference>
<dbReference type="EMBL" id="QGTJ01000008">
    <property type="protein sequence ID" value="PWV60134.1"/>
    <property type="molecule type" value="Genomic_DNA"/>
</dbReference>
<gene>
    <name evidence="12" type="ORF">C7443_10863</name>
</gene>
<dbReference type="PANTHER" id="PTHR19288:SF44">
    <property type="entry name" value="PHOSPHOLYSINE PHOSPHOHISTIDINE INORGANIC PYROPHOSPHATE PHOSPHATASE"/>
    <property type="match status" value="1"/>
</dbReference>
<dbReference type="InterPro" id="IPR023214">
    <property type="entry name" value="HAD_sf"/>
</dbReference>
<keyword evidence="8" id="KW-0460">Magnesium</keyword>
<keyword evidence="6" id="KW-0479">Metal-binding</keyword>